<evidence type="ECO:0000256" key="4">
    <source>
        <dbReference type="ARBA" id="ARBA00022989"/>
    </source>
</evidence>
<dbReference type="EMBL" id="JAMYWD010000005">
    <property type="protein sequence ID" value="KAJ4972062.1"/>
    <property type="molecule type" value="Genomic_DNA"/>
</dbReference>
<proteinExistence type="inferred from homology"/>
<evidence type="ECO:0000256" key="1">
    <source>
        <dbReference type="ARBA" id="ARBA00004141"/>
    </source>
</evidence>
<keyword evidence="4 6" id="KW-1133">Transmembrane helix</keyword>
<dbReference type="PANTHER" id="PTHR11654">
    <property type="entry name" value="OLIGOPEPTIDE TRANSPORTER-RELATED"/>
    <property type="match status" value="1"/>
</dbReference>
<keyword evidence="8" id="KW-1185">Reference proteome</keyword>
<feature type="transmembrane region" description="Helical" evidence="6">
    <location>
        <begin position="90"/>
        <end position="111"/>
    </location>
</feature>
<dbReference type="InterPro" id="IPR000109">
    <property type="entry name" value="POT_fam"/>
</dbReference>
<dbReference type="PROSITE" id="PS01022">
    <property type="entry name" value="PTR2_1"/>
    <property type="match status" value="1"/>
</dbReference>
<dbReference type="InterPro" id="IPR018456">
    <property type="entry name" value="PTR2_symporter_CS"/>
</dbReference>
<evidence type="ECO:0000256" key="5">
    <source>
        <dbReference type="ARBA" id="ARBA00023136"/>
    </source>
</evidence>
<keyword evidence="3 6" id="KW-0812">Transmembrane</keyword>
<dbReference type="GO" id="GO:0016020">
    <property type="term" value="C:membrane"/>
    <property type="evidence" value="ECO:0007669"/>
    <property type="project" value="UniProtKB-SubCell"/>
</dbReference>
<reference evidence="7" key="1">
    <citation type="journal article" date="2023" name="Plant J.">
        <title>The genome of the king protea, Protea cynaroides.</title>
        <authorList>
            <person name="Chang J."/>
            <person name="Duong T.A."/>
            <person name="Schoeman C."/>
            <person name="Ma X."/>
            <person name="Roodt D."/>
            <person name="Barker N."/>
            <person name="Li Z."/>
            <person name="Van de Peer Y."/>
            <person name="Mizrachi E."/>
        </authorList>
    </citation>
    <scope>NUCLEOTIDE SEQUENCE</scope>
    <source>
        <tissue evidence="7">Young leaves</tissue>
    </source>
</reference>
<evidence type="ECO:0000256" key="6">
    <source>
        <dbReference type="SAM" id="Phobius"/>
    </source>
</evidence>
<comment type="subcellular location">
    <subcellularLocation>
        <location evidence="1">Membrane</location>
        <topology evidence="1">Multi-pass membrane protein</topology>
    </subcellularLocation>
</comment>
<dbReference type="InterPro" id="IPR036259">
    <property type="entry name" value="MFS_trans_sf"/>
</dbReference>
<dbReference type="AlphaFoldDB" id="A0A9Q0KK81"/>
<keyword evidence="5 6" id="KW-0472">Membrane</keyword>
<accession>A0A9Q0KK81</accession>
<dbReference type="Gene3D" id="1.20.1250.20">
    <property type="entry name" value="MFS general substrate transporter like domains"/>
    <property type="match status" value="1"/>
</dbReference>
<sequence length="273" mass="30103">MEAVNISMQQPRRPSKGGWKSAIFIIWVEVAERFAYFGLSGNLITYLTNVLKEPIATAAKDVNIWSGICFLLPLVGAFLADSYLGRFNTVLFSSIIYLKGLLLLTLSVSVIPARFRRLIFFVSLYTIAIGQGGHKPCVQAFAADQFDEDEPEEKKAKSSFFNWWFFGICTGASAGTVVVIYLQDNVGWTVGFGVTAVAMGIAVVVFLIGRRQRLYRQEFPDGSPLIQVAQVFVAAVRKRNLPVMECGAGVATKVEGTGHNLPPTNQFRYGIKD</sequence>
<feature type="transmembrane region" description="Helical" evidence="6">
    <location>
        <begin position="163"/>
        <end position="182"/>
    </location>
</feature>
<evidence type="ECO:0000256" key="3">
    <source>
        <dbReference type="ARBA" id="ARBA00022692"/>
    </source>
</evidence>
<evidence type="ECO:0000313" key="7">
    <source>
        <dbReference type="EMBL" id="KAJ4972062.1"/>
    </source>
</evidence>
<evidence type="ECO:0000256" key="2">
    <source>
        <dbReference type="ARBA" id="ARBA00005982"/>
    </source>
</evidence>
<comment type="similarity">
    <text evidence="2">Belongs to the major facilitator superfamily. Proton-dependent oligopeptide transporter (POT/PTR) (TC 2.A.17) family.</text>
</comment>
<name>A0A9Q0KK81_9MAGN</name>
<feature type="transmembrane region" description="Helical" evidence="6">
    <location>
        <begin position="188"/>
        <end position="208"/>
    </location>
</feature>
<evidence type="ECO:0000313" key="8">
    <source>
        <dbReference type="Proteomes" id="UP001141806"/>
    </source>
</evidence>
<dbReference type="Proteomes" id="UP001141806">
    <property type="component" value="Unassembled WGS sequence"/>
</dbReference>
<dbReference type="OrthoDB" id="8904098at2759"/>
<dbReference type="GO" id="GO:0006857">
    <property type="term" value="P:oligopeptide transport"/>
    <property type="evidence" value="ECO:0007669"/>
    <property type="project" value="InterPro"/>
</dbReference>
<protein>
    <submittedName>
        <fullName evidence="7">Uncharacterized protein</fullName>
    </submittedName>
</protein>
<comment type="caution">
    <text evidence="7">The sequence shown here is derived from an EMBL/GenBank/DDBJ whole genome shotgun (WGS) entry which is preliminary data.</text>
</comment>
<feature type="transmembrane region" description="Helical" evidence="6">
    <location>
        <begin position="63"/>
        <end position="84"/>
    </location>
</feature>
<organism evidence="7 8">
    <name type="scientific">Protea cynaroides</name>
    <dbReference type="NCBI Taxonomy" id="273540"/>
    <lineage>
        <taxon>Eukaryota</taxon>
        <taxon>Viridiplantae</taxon>
        <taxon>Streptophyta</taxon>
        <taxon>Embryophyta</taxon>
        <taxon>Tracheophyta</taxon>
        <taxon>Spermatophyta</taxon>
        <taxon>Magnoliopsida</taxon>
        <taxon>Proteales</taxon>
        <taxon>Proteaceae</taxon>
        <taxon>Protea</taxon>
    </lineage>
</organism>
<dbReference type="GO" id="GO:0022857">
    <property type="term" value="F:transmembrane transporter activity"/>
    <property type="evidence" value="ECO:0007669"/>
    <property type="project" value="InterPro"/>
</dbReference>
<gene>
    <name evidence="7" type="ORF">NE237_005161</name>
</gene>
<dbReference type="Pfam" id="PF00854">
    <property type="entry name" value="PTR2"/>
    <property type="match status" value="1"/>
</dbReference>
<dbReference type="SUPFAM" id="SSF103473">
    <property type="entry name" value="MFS general substrate transporter"/>
    <property type="match status" value="1"/>
</dbReference>